<proteinExistence type="predicted"/>
<dbReference type="InterPro" id="IPR008258">
    <property type="entry name" value="Transglycosylase_SLT_dom_1"/>
</dbReference>
<evidence type="ECO:0000313" key="3">
    <source>
        <dbReference type="Proteomes" id="UP000175707"/>
    </source>
</evidence>
<organism evidence="2 3">
    <name type="scientific">Acidithiobacillus caldus</name>
    <dbReference type="NCBI Taxonomy" id="33059"/>
    <lineage>
        <taxon>Bacteria</taxon>
        <taxon>Pseudomonadati</taxon>
        <taxon>Pseudomonadota</taxon>
        <taxon>Acidithiobacillia</taxon>
        <taxon>Acidithiobacillales</taxon>
        <taxon>Acidithiobacillaceae</taxon>
        <taxon>Acidithiobacillus</taxon>
    </lineage>
</organism>
<dbReference type="Pfam" id="PF01464">
    <property type="entry name" value="SLT"/>
    <property type="match status" value="1"/>
</dbReference>
<name>A0A1E7YRT7_9PROT</name>
<feature type="domain" description="Transglycosylase SLT" evidence="1">
    <location>
        <begin position="4"/>
        <end position="44"/>
    </location>
</feature>
<reference evidence="2 3" key="1">
    <citation type="submission" date="2016-06" db="EMBL/GenBank/DDBJ databases">
        <title>Gene turnover analysis identifies the evolutionary adaptation of the extremophile Acidithiobacillus caldus.</title>
        <authorList>
            <person name="Zhang X."/>
        </authorList>
    </citation>
    <scope>NUCLEOTIDE SEQUENCE [LARGE SCALE GENOMIC DNA]</scope>
    <source>
        <strain evidence="2 3">S1</strain>
    </source>
</reference>
<accession>A0A1E7YRT7</accession>
<dbReference type="Gene3D" id="1.10.530.10">
    <property type="match status" value="1"/>
</dbReference>
<dbReference type="SUPFAM" id="SSF53955">
    <property type="entry name" value="Lysozyme-like"/>
    <property type="match status" value="1"/>
</dbReference>
<protein>
    <recommendedName>
        <fullName evidence="1">Transglycosylase SLT domain-containing protein</fullName>
    </recommendedName>
</protein>
<dbReference type="InterPro" id="IPR023346">
    <property type="entry name" value="Lysozyme-like_dom_sf"/>
</dbReference>
<gene>
    <name evidence="2" type="ORF">BAE30_16530</name>
</gene>
<evidence type="ECO:0000259" key="1">
    <source>
        <dbReference type="Pfam" id="PF01464"/>
    </source>
</evidence>
<dbReference type="EMBL" id="LZYH01001151">
    <property type="protein sequence ID" value="OFC40498.1"/>
    <property type="molecule type" value="Genomic_DNA"/>
</dbReference>
<sequence length="65" mass="7282">MNPWNPVENIEGGAKYLASLLNRFHGNVRLAVMAYNAGPSCIAQGYRPQVAVQYAHRVLALWERV</sequence>
<evidence type="ECO:0000313" key="2">
    <source>
        <dbReference type="EMBL" id="OFC40498.1"/>
    </source>
</evidence>
<dbReference type="AlphaFoldDB" id="A0A1E7YRT7"/>
<dbReference type="CDD" id="cd00254">
    <property type="entry name" value="LT-like"/>
    <property type="match status" value="1"/>
</dbReference>
<comment type="caution">
    <text evidence="2">The sequence shown here is derived from an EMBL/GenBank/DDBJ whole genome shotgun (WGS) entry which is preliminary data.</text>
</comment>
<dbReference type="Proteomes" id="UP000175707">
    <property type="component" value="Unassembled WGS sequence"/>
</dbReference>